<organism evidence="2 3">
    <name type="scientific">Apiotrichum porosum</name>
    <dbReference type="NCBI Taxonomy" id="105984"/>
    <lineage>
        <taxon>Eukaryota</taxon>
        <taxon>Fungi</taxon>
        <taxon>Dikarya</taxon>
        <taxon>Basidiomycota</taxon>
        <taxon>Agaricomycotina</taxon>
        <taxon>Tremellomycetes</taxon>
        <taxon>Trichosporonales</taxon>
        <taxon>Trichosporonaceae</taxon>
        <taxon>Apiotrichum</taxon>
    </lineage>
</organism>
<dbReference type="EMBL" id="RSCE01000021">
    <property type="protein sequence ID" value="RSH76769.1"/>
    <property type="molecule type" value="Genomic_DNA"/>
</dbReference>
<dbReference type="Proteomes" id="UP000279236">
    <property type="component" value="Unassembled WGS sequence"/>
</dbReference>
<feature type="compositionally biased region" description="Low complexity" evidence="1">
    <location>
        <begin position="160"/>
        <end position="169"/>
    </location>
</feature>
<dbReference type="AlphaFoldDB" id="A0A427XD05"/>
<feature type="region of interest" description="Disordered" evidence="1">
    <location>
        <begin position="229"/>
        <end position="429"/>
    </location>
</feature>
<feature type="region of interest" description="Disordered" evidence="1">
    <location>
        <begin position="1"/>
        <end position="69"/>
    </location>
</feature>
<dbReference type="OrthoDB" id="2564094at2759"/>
<name>A0A427XD05_9TREE</name>
<evidence type="ECO:0000256" key="1">
    <source>
        <dbReference type="SAM" id="MobiDB-lite"/>
    </source>
</evidence>
<feature type="compositionally biased region" description="Basic and acidic residues" evidence="1">
    <location>
        <begin position="412"/>
        <end position="429"/>
    </location>
</feature>
<proteinExistence type="predicted"/>
<dbReference type="GeneID" id="39589890"/>
<sequence>MPPTPITFSFHADSSVGGSVKGGSRIFTVQIKTPAPSLPEPTKHANPAPLSASKKRKAAPPIPAPTSEHLSSVMTPLNVTIVARCLAARHTAPSPPASTKKRSGNHTPAASPTPPSGPAVHPYSRTSDLANTRSTIPSPQELARAERAEEEKARQKKENAAAARAAAALARRRKALRSGRGASRMPSASVTPASMIPPVQRAVAAQRARSAEAAAKEAQAAEKVLVGMAVTAEPEDDGSDTGLPSRSLKRTRSSGLLNITTNGSGSGSVSAASPLRTVTTTTTTGDGGGAGAGDDGDKDAVDSKDALPDTAQRSPPSDSSDAPARKRSRLAESLPARVPSSRRANSASPTGSASSLPEQTTPRKTAALGADAPDAPISPTDSTTMRRVVSATDTAGLRRGGVPRNASVGPDSLRERSRREVQLPARLRD</sequence>
<dbReference type="STRING" id="105984.A0A427XD05"/>
<keyword evidence="3" id="KW-1185">Reference proteome</keyword>
<gene>
    <name evidence="2" type="ORF">EHS24_005347</name>
</gene>
<feature type="compositionally biased region" description="Low complexity" evidence="1">
    <location>
        <begin position="14"/>
        <end position="24"/>
    </location>
</feature>
<feature type="compositionally biased region" description="Basic and acidic residues" evidence="1">
    <location>
        <begin position="143"/>
        <end position="159"/>
    </location>
</feature>
<dbReference type="RefSeq" id="XP_028471916.1">
    <property type="nucleotide sequence ID" value="XM_028620874.1"/>
</dbReference>
<evidence type="ECO:0000313" key="3">
    <source>
        <dbReference type="Proteomes" id="UP000279236"/>
    </source>
</evidence>
<feature type="compositionally biased region" description="Polar residues" evidence="1">
    <location>
        <begin position="342"/>
        <end position="363"/>
    </location>
</feature>
<evidence type="ECO:0000313" key="2">
    <source>
        <dbReference type="EMBL" id="RSH76769.1"/>
    </source>
</evidence>
<feature type="compositionally biased region" description="Basic and acidic residues" evidence="1">
    <location>
        <begin position="298"/>
        <end position="307"/>
    </location>
</feature>
<feature type="compositionally biased region" description="Low complexity" evidence="1">
    <location>
        <begin position="267"/>
        <end position="284"/>
    </location>
</feature>
<comment type="caution">
    <text evidence="2">The sequence shown here is derived from an EMBL/GenBank/DDBJ whole genome shotgun (WGS) entry which is preliminary data.</text>
</comment>
<feature type="compositionally biased region" description="Polar residues" evidence="1">
    <location>
        <begin position="124"/>
        <end position="138"/>
    </location>
</feature>
<feature type="region of interest" description="Disordered" evidence="1">
    <location>
        <begin position="90"/>
        <end position="196"/>
    </location>
</feature>
<protein>
    <submittedName>
        <fullName evidence="2">Uncharacterized protein</fullName>
    </submittedName>
</protein>
<accession>A0A427XD05</accession>
<feature type="compositionally biased region" description="Polar residues" evidence="1">
    <location>
        <begin position="253"/>
        <end position="262"/>
    </location>
</feature>
<reference evidence="2 3" key="1">
    <citation type="submission" date="2018-11" db="EMBL/GenBank/DDBJ databases">
        <title>Genome sequence of Apiotrichum porosum DSM 27194.</title>
        <authorList>
            <person name="Aliyu H."/>
            <person name="Gorte O."/>
            <person name="Ochsenreither K."/>
        </authorList>
    </citation>
    <scope>NUCLEOTIDE SEQUENCE [LARGE SCALE GENOMIC DNA]</scope>
    <source>
        <strain evidence="2 3">DSM 27194</strain>
    </source>
</reference>